<comment type="caution">
    <text evidence="12">The sequence shown here is derived from an EMBL/GenBank/DDBJ whole genome shotgun (WGS) entry which is preliminary data.</text>
</comment>
<dbReference type="PANTHER" id="PTHR16469:SF27">
    <property type="entry name" value="UBIQUITIN-ASSOCIATED AND SH3 DOMAIN-CONTAINING BA-RELATED"/>
    <property type="match status" value="1"/>
</dbReference>
<dbReference type="InterPro" id="IPR051710">
    <property type="entry name" value="Phosphatase_SH3-domain"/>
</dbReference>
<dbReference type="Pfam" id="PF13563">
    <property type="entry name" value="2_5_RNA_ligase2"/>
    <property type="match status" value="1"/>
</dbReference>
<feature type="region of interest" description="Disordered" evidence="9">
    <location>
        <begin position="338"/>
        <end position="411"/>
    </location>
</feature>
<dbReference type="InterPro" id="IPR009097">
    <property type="entry name" value="Cyclic_Pdiesterase"/>
</dbReference>
<dbReference type="GO" id="GO:0102531">
    <property type="term" value="F:ecdysteroid-phosphate phosphatase activity"/>
    <property type="evidence" value="ECO:0007669"/>
    <property type="project" value="UniProtKB-ARBA"/>
</dbReference>
<dbReference type="InterPro" id="IPR015940">
    <property type="entry name" value="UBA"/>
</dbReference>
<evidence type="ECO:0000256" key="3">
    <source>
        <dbReference type="ARBA" id="ARBA00022490"/>
    </source>
</evidence>
<dbReference type="Gene3D" id="1.10.8.10">
    <property type="entry name" value="DNA helicase RuvA subunit, C-terminal domain"/>
    <property type="match status" value="1"/>
</dbReference>
<evidence type="ECO:0000256" key="5">
    <source>
        <dbReference type="ARBA" id="ARBA00051991"/>
    </source>
</evidence>
<evidence type="ECO:0000256" key="4">
    <source>
        <dbReference type="ARBA" id="ARBA00050567"/>
    </source>
</evidence>
<dbReference type="EMBL" id="VIIS01000495">
    <property type="protein sequence ID" value="KAF0308341.1"/>
    <property type="molecule type" value="Genomic_DNA"/>
</dbReference>
<keyword evidence="13" id="KW-1185">Reference proteome</keyword>
<dbReference type="SUPFAM" id="SSF55144">
    <property type="entry name" value="LigT-like"/>
    <property type="match status" value="1"/>
</dbReference>
<feature type="domain" description="SH3" evidence="10">
    <location>
        <begin position="253"/>
        <end position="318"/>
    </location>
</feature>
<dbReference type="SUPFAM" id="SSF46934">
    <property type="entry name" value="UBA-like"/>
    <property type="match status" value="1"/>
</dbReference>
<comment type="catalytic activity">
    <reaction evidence="4">
        <text>20-hydroxyecdysone 22-phosphate + H2O = 20-hydroxyecdysone + phosphate</text>
        <dbReference type="Rhea" id="RHEA:63580"/>
        <dbReference type="ChEBI" id="CHEBI:15377"/>
        <dbReference type="ChEBI" id="CHEBI:16587"/>
        <dbReference type="ChEBI" id="CHEBI:43474"/>
        <dbReference type="ChEBI" id="CHEBI:147382"/>
    </reaction>
</comment>
<dbReference type="InterPro" id="IPR029033">
    <property type="entry name" value="His_PPase_superfam"/>
</dbReference>
<feature type="compositionally biased region" description="Low complexity" evidence="9">
    <location>
        <begin position="353"/>
        <end position="367"/>
    </location>
</feature>
<dbReference type="PANTHER" id="PTHR16469">
    <property type="entry name" value="UBIQUITIN-ASSOCIATED AND SH3 DOMAIN-CONTAINING BA-RELATED"/>
    <property type="match status" value="1"/>
</dbReference>
<evidence type="ECO:0000256" key="7">
    <source>
        <dbReference type="ARBA" id="ARBA00074288"/>
    </source>
</evidence>
<dbReference type="CDD" id="cd14302">
    <property type="entry name" value="UBA_UBXN1"/>
    <property type="match status" value="1"/>
</dbReference>
<dbReference type="InterPro" id="IPR001452">
    <property type="entry name" value="SH3_domain"/>
</dbReference>
<dbReference type="InterPro" id="IPR013078">
    <property type="entry name" value="His_Pase_superF_clade-1"/>
</dbReference>
<accession>A0A6A4X1S9</accession>
<organism evidence="12 13">
    <name type="scientific">Amphibalanus amphitrite</name>
    <name type="common">Striped barnacle</name>
    <name type="synonym">Balanus amphitrite</name>
    <dbReference type="NCBI Taxonomy" id="1232801"/>
    <lineage>
        <taxon>Eukaryota</taxon>
        <taxon>Metazoa</taxon>
        <taxon>Ecdysozoa</taxon>
        <taxon>Arthropoda</taxon>
        <taxon>Crustacea</taxon>
        <taxon>Multicrustacea</taxon>
        <taxon>Cirripedia</taxon>
        <taxon>Thoracica</taxon>
        <taxon>Thoracicalcarea</taxon>
        <taxon>Balanomorpha</taxon>
        <taxon>Balanoidea</taxon>
        <taxon>Balanidae</taxon>
        <taxon>Amphibalaninae</taxon>
        <taxon>Amphibalanus</taxon>
    </lineage>
</organism>
<gene>
    <name evidence="12" type="ORF">FJT64_020457</name>
</gene>
<dbReference type="Pfam" id="PF00300">
    <property type="entry name" value="His_Phos_1"/>
    <property type="match status" value="1"/>
</dbReference>
<dbReference type="Proteomes" id="UP000440578">
    <property type="component" value="Unassembled WGS sequence"/>
</dbReference>
<dbReference type="OrthoDB" id="414418at2759"/>
<feature type="compositionally biased region" description="Low complexity" evidence="9">
    <location>
        <begin position="401"/>
        <end position="411"/>
    </location>
</feature>
<dbReference type="PROSITE" id="PS50030">
    <property type="entry name" value="UBA"/>
    <property type="match status" value="1"/>
</dbReference>
<evidence type="ECO:0000256" key="6">
    <source>
        <dbReference type="ARBA" id="ARBA00052011"/>
    </source>
</evidence>
<dbReference type="InterPro" id="IPR036028">
    <property type="entry name" value="SH3-like_dom_sf"/>
</dbReference>
<comment type="catalytic activity">
    <reaction evidence="6">
        <text>ecdysone 22-phosphate + H2O = ecdysone + phosphate</text>
        <dbReference type="Rhea" id="RHEA:63576"/>
        <dbReference type="ChEBI" id="CHEBI:15377"/>
        <dbReference type="ChEBI" id="CHEBI:16688"/>
        <dbReference type="ChEBI" id="CHEBI:43474"/>
        <dbReference type="ChEBI" id="CHEBI:147380"/>
    </reaction>
</comment>
<proteinExistence type="predicted"/>
<dbReference type="SUPFAM" id="SSF50044">
    <property type="entry name" value="SH3-domain"/>
    <property type="match status" value="1"/>
</dbReference>
<comment type="subcellular location">
    <subcellularLocation>
        <location evidence="1">Cytoplasm</location>
    </subcellularLocation>
</comment>
<comment type="catalytic activity">
    <reaction evidence="5">
        <text>2-deoxyecdysone 22-phosphate + H2O = 2-deoxyecdysone + phosphate</text>
        <dbReference type="Rhea" id="RHEA:63584"/>
        <dbReference type="ChEBI" id="CHEBI:15377"/>
        <dbReference type="ChEBI" id="CHEBI:19566"/>
        <dbReference type="ChEBI" id="CHEBI:43474"/>
        <dbReference type="ChEBI" id="CHEBI:147386"/>
    </reaction>
</comment>
<dbReference type="PROSITE" id="PS50002">
    <property type="entry name" value="SH3"/>
    <property type="match status" value="1"/>
</dbReference>
<dbReference type="SUPFAM" id="SSF53254">
    <property type="entry name" value="Phosphoglycerate mutase-like"/>
    <property type="match status" value="1"/>
</dbReference>
<dbReference type="Gene3D" id="2.30.30.40">
    <property type="entry name" value="SH3 Domains"/>
    <property type="match status" value="1"/>
</dbReference>
<feature type="compositionally biased region" description="Basic and acidic residues" evidence="9">
    <location>
        <begin position="338"/>
        <end position="352"/>
    </location>
</feature>
<evidence type="ECO:0000256" key="1">
    <source>
        <dbReference type="ARBA" id="ARBA00004496"/>
    </source>
</evidence>
<dbReference type="InterPro" id="IPR009060">
    <property type="entry name" value="UBA-like_sf"/>
</dbReference>
<dbReference type="SMART" id="SM00326">
    <property type="entry name" value="SH3"/>
    <property type="match status" value="1"/>
</dbReference>
<keyword evidence="3" id="KW-0963">Cytoplasm</keyword>
<evidence type="ECO:0000259" key="11">
    <source>
        <dbReference type="PROSITE" id="PS50030"/>
    </source>
</evidence>
<dbReference type="InterPro" id="IPR041923">
    <property type="entry name" value="UBA_UBXN1"/>
</dbReference>
<evidence type="ECO:0000313" key="12">
    <source>
        <dbReference type="EMBL" id="KAF0308341.1"/>
    </source>
</evidence>
<protein>
    <recommendedName>
        <fullName evidence="7">Ecdysteroid-phosphate phosphatase</fullName>
    </recommendedName>
</protein>
<dbReference type="GO" id="GO:0005737">
    <property type="term" value="C:cytoplasm"/>
    <property type="evidence" value="ECO:0007669"/>
    <property type="project" value="UniProtKB-SubCell"/>
</dbReference>
<feature type="domain" description="UBA" evidence="11">
    <location>
        <begin position="16"/>
        <end position="59"/>
    </location>
</feature>
<dbReference type="Gene3D" id="3.40.50.1240">
    <property type="entry name" value="Phosphoglycerate mutase-like"/>
    <property type="match status" value="1"/>
</dbReference>
<evidence type="ECO:0000256" key="9">
    <source>
        <dbReference type="SAM" id="MobiDB-lite"/>
    </source>
</evidence>
<dbReference type="Gene3D" id="3.90.1140.10">
    <property type="entry name" value="Cyclic phosphodiesterase"/>
    <property type="match status" value="1"/>
</dbReference>
<name>A0A6A4X1S9_AMPAM</name>
<evidence type="ECO:0000256" key="2">
    <source>
        <dbReference type="ARBA" id="ARBA00022443"/>
    </source>
</evidence>
<dbReference type="FunFam" id="1.10.8.10:FF:000053">
    <property type="entry name" value="Ubiquitin-associated and SH3 domain-containing, A"/>
    <property type="match status" value="1"/>
</dbReference>
<evidence type="ECO:0000256" key="8">
    <source>
        <dbReference type="PROSITE-ProRule" id="PRU00192"/>
    </source>
</evidence>
<dbReference type="Pfam" id="PF22562">
    <property type="entry name" value="UBA_7"/>
    <property type="match status" value="1"/>
</dbReference>
<dbReference type="AlphaFoldDB" id="A0A6A4X1S9"/>
<reference evidence="12 13" key="1">
    <citation type="submission" date="2019-07" db="EMBL/GenBank/DDBJ databases">
        <title>Draft genome assembly of a fouling barnacle, Amphibalanus amphitrite (Darwin, 1854): The first reference genome for Thecostraca.</title>
        <authorList>
            <person name="Kim W."/>
        </authorList>
    </citation>
    <scope>NUCLEOTIDE SEQUENCE [LARGE SCALE GENOMIC DNA]</scope>
    <source>
        <strain evidence="12">SNU_AA5</strain>
        <tissue evidence="12">Soma without cirri and trophi</tissue>
    </source>
</reference>
<dbReference type="CDD" id="cd07067">
    <property type="entry name" value="HP_PGM_like"/>
    <property type="match status" value="1"/>
</dbReference>
<keyword evidence="2 8" id="KW-0728">SH3 domain</keyword>
<sequence>MASLPPRKGSTPSKGARQSSLSSLEVLLQLGFSQNRAEKALAATGDRGVQLASDWLLAHVNDPHIDAAEPRDFYLYLCPTGALLQQLTHFRRRALAQCGRNGAHALLPHVTLAAPFKVPHHLVTAAAEALDQVVACHLAQLPDRWPLERYVSQNYMGLFLNDGQADVLKKMTAQLARELGRHNVQLEPQTKSLHLTMAYQFPAAHFAQLEELSKAVDPEASSVWELRLYSRDPRLHGREVHRVLYAPPPSGVCRTQVHRVLYAHVPRESDELELVVGDYVYVSRDSVQSSPDGWVAATSWLTGQSGHLPLNYIQPTAESDSWTLHRAVPLSVTALAEEGDRPAHASSQERLRQSLSSLGSQSSLQEGAAAADRPRSVYDNVLVTDDPPARPAAPAGGGGAPAVRPAPAAEPAGPRQLWVARHGERVDFTYGQWIPFCFDETGKYVQKDLNMPVTLQARPDGPKGFAKDSPITQVGRVQARLTGEAMKRHNVKIHHVFCSPSLRCAETAYFILAGLGLQQQLPPSDCVCLTVSDCLWPGLGLQQQLPPSDCVCLTVSDCLWPGLGLQQQLPLRMEPGLFEWLVWYADGLPSFLSPEELRSWGFNVDTAYRPLVSVHELRERSESCEQYYARSHFVTQGVLRSTGSGNVLLVGHAATLDCCTRQQTGHQARSAAELRSFLGKIPYCSIVAMEERSGGHWHLKEAPFPPLTHSHNQRFDISILK</sequence>
<dbReference type="Pfam" id="PF14604">
    <property type="entry name" value="SH3_9"/>
    <property type="match status" value="1"/>
</dbReference>
<evidence type="ECO:0000259" key="10">
    <source>
        <dbReference type="PROSITE" id="PS50002"/>
    </source>
</evidence>
<evidence type="ECO:0000313" key="13">
    <source>
        <dbReference type="Proteomes" id="UP000440578"/>
    </source>
</evidence>